<dbReference type="InterPro" id="IPR002347">
    <property type="entry name" value="SDR_fam"/>
</dbReference>
<feature type="region of interest" description="Disordered" evidence="5">
    <location>
        <begin position="332"/>
        <end position="352"/>
    </location>
</feature>
<dbReference type="AlphaFoldDB" id="A0A9P0DLM6"/>
<protein>
    <submittedName>
        <fullName evidence="7">Uncharacterized protein</fullName>
    </submittedName>
</protein>
<evidence type="ECO:0000256" key="6">
    <source>
        <dbReference type="SAM" id="Phobius"/>
    </source>
</evidence>
<dbReference type="EMBL" id="OU900095">
    <property type="protein sequence ID" value="CAH1168111.1"/>
    <property type="molecule type" value="Genomic_DNA"/>
</dbReference>
<evidence type="ECO:0000313" key="7">
    <source>
        <dbReference type="EMBL" id="CAH1168111.1"/>
    </source>
</evidence>
<dbReference type="GO" id="GO:0016616">
    <property type="term" value="F:oxidoreductase activity, acting on the CH-OH group of donors, NAD or NADP as acceptor"/>
    <property type="evidence" value="ECO:0007669"/>
    <property type="project" value="TreeGrafter"/>
</dbReference>
<accession>A0A9P0DLM6</accession>
<evidence type="ECO:0000256" key="3">
    <source>
        <dbReference type="ARBA" id="ARBA00023027"/>
    </source>
</evidence>
<dbReference type="SUPFAM" id="SSF51735">
    <property type="entry name" value="NAD(P)-binding Rossmann-fold domains"/>
    <property type="match status" value="1"/>
</dbReference>
<dbReference type="OrthoDB" id="10253736at2759"/>
<proteinExistence type="inferred from homology"/>
<dbReference type="CDD" id="cd05339">
    <property type="entry name" value="17beta-HSDXI-like_SDR_c"/>
    <property type="match status" value="1"/>
</dbReference>
<feature type="transmembrane region" description="Helical" evidence="6">
    <location>
        <begin position="20"/>
        <end position="40"/>
    </location>
</feature>
<organism evidence="7 8">
    <name type="scientific">Phyllotreta striolata</name>
    <name type="common">Striped flea beetle</name>
    <name type="synonym">Crioceris striolata</name>
    <dbReference type="NCBI Taxonomy" id="444603"/>
    <lineage>
        <taxon>Eukaryota</taxon>
        <taxon>Metazoa</taxon>
        <taxon>Ecdysozoa</taxon>
        <taxon>Arthropoda</taxon>
        <taxon>Hexapoda</taxon>
        <taxon>Insecta</taxon>
        <taxon>Pterygota</taxon>
        <taxon>Neoptera</taxon>
        <taxon>Endopterygota</taxon>
        <taxon>Coleoptera</taxon>
        <taxon>Polyphaga</taxon>
        <taxon>Cucujiformia</taxon>
        <taxon>Chrysomeloidea</taxon>
        <taxon>Chrysomelidae</taxon>
        <taxon>Galerucinae</taxon>
        <taxon>Alticini</taxon>
        <taxon>Phyllotreta</taxon>
    </lineage>
</organism>
<dbReference type="Gene3D" id="3.40.50.720">
    <property type="entry name" value="NAD(P)-binding Rossmann-like Domain"/>
    <property type="match status" value="1"/>
</dbReference>
<dbReference type="InterPro" id="IPR036291">
    <property type="entry name" value="NAD(P)-bd_dom_sf"/>
</dbReference>
<keyword evidence="6" id="KW-1133">Transmembrane helix</keyword>
<dbReference type="PANTHER" id="PTHR24322:SF748">
    <property type="entry name" value="FI23927P1-RELATED"/>
    <property type="match status" value="1"/>
</dbReference>
<gene>
    <name evidence="7" type="ORF">PHYEVI_LOCUS4699</name>
</gene>
<dbReference type="PRINTS" id="PR00081">
    <property type="entry name" value="GDHRDH"/>
</dbReference>
<dbReference type="PRINTS" id="PR00080">
    <property type="entry name" value="SDRFAMILY"/>
</dbReference>
<keyword evidence="6" id="KW-0812">Transmembrane</keyword>
<keyword evidence="8" id="KW-1185">Reference proteome</keyword>
<evidence type="ECO:0000256" key="4">
    <source>
        <dbReference type="RuleBase" id="RU000363"/>
    </source>
</evidence>
<name>A0A9P0DLM6_PHYSR</name>
<sequence length="352" mass="38436">MVVQEKTSSANQAIKNLIELIGFLVYSLTLMVVAVYKRCLPSIYQKKKRISGDVALVTGGGGGLGRLLALRLAKLGATVVLWDVNIKGVDETVGLVKGIGGKAYGYRCDLADKEDVYRVAKKTQQEVGDVTILINNAGVVSGLPLLSTPDNLIKRTFDVNIIAHFWTAKAFLPKMIENDRGHIITIASLAGHLGVNKLVDYCASKYAAVGFDESLKAELDSQGVRGVKTTVVCPYFIQQTGMFDNVSSKFLPKLKANDVADRTIEALLYEEDVVILPGYLKALLMLKPIMPWSVKSMFSKKFIPDASPHHQPTPIVQIKESEDSFPQKILNNSVSASVTQTKPNLDKQGKDL</sequence>
<dbReference type="Proteomes" id="UP001153712">
    <property type="component" value="Chromosome 2"/>
</dbReference>
<reference evidence="7" key="1">
    <citation type="submission" date="2022-01" db="EMBL/GenBank/DDBJ databases">
        <authorList>
            <person name="King R."/>
        </authorList>
    </citation>
    <scope>NUCLEOTIDE SEQUENCE</scope>
</reference>
<comment type="similarity">
    <text evidence="1 4">Belongs to the short-chain dehydrogenases/reductases (SDR) family.</text>
</comment>
<feature type="compositionally biased region" description="Polar residues" evidence="5">
    <location>
        <begin position="332"/>
        <end position="343"/>
    </location>
</feature>
<dbReference type="PANTHER" id="PTHR24322">
    <property type="entry name" value="PKSB"/>
    <property type="match status" value="1"/>
</dbReference>
<keyword evidence="3" id="KW-0520">NAD</keyword>
<dbReference type="GO" id="GO:0005811">
    <property type="term" value="C:lipid droplet"/>
    <property type="evidence" value="ECO:0007669"/>
    <property type="project" value="TreeGrafter"/>
</dbReference>
<keyword evidence="2" id="KW-0560">Oxidoreductase</keyword>
<dbReference type="FunFam" id="3.40.50.720:FF:000202">
    <property type="entry name" value="Short-chain dehydrogenase/reductase family 16C member 6"/>
    <property type="match status" value="1"/>
</dbReference>
<evidence type="ECO:0000256" key="5">
    <source>
        <dbReference type="SAM" id="MobiDB-lite"/>
    </source>
</evidence>
<dbReference type="Pfam" id="PF00106">
    <property type="entry name" value="adh_short"/>
    <property type="match status" value="1"/>
</dbReference>
<evidence type="ECO:0000313" key="8">
    <source>
        <dbReference type="Proteomes" id="UP001153712"/>
    </source>
</evidence>
<evidence type="ECO:0000256" key="2">
    <source>
        <dbReference type="ARBA" id="ARBA00023002"/>
    </source>
</evidence>
<evidence type="ECO:0000256" key="1">
    <source>
        <dbReference type="ARBA" id="ARBA00006484"/>
    </source>
</evidence>
<keyword evidence="6" id="KW-0472">Membrane</keyword>